<proteinExistence type="predicted"/>
<dbReference type="InterPro" id="IPR004875">
    <property type="entry name" value="DDE_SF_endonuclease_dom"/>
</dbReference>
<organism evidence="2 3">
    <name type="scientific">Acropora cervicornis</name>
    <name type="common">Staghorn coral</name>
    <dbReference type="NCBI Taxonomy" id="6130"/>
    <lineage>
        <taxon>Eukaryota</taxon>
        <taxon>Metazoa</taxon>
        <taxon>Cnidaria</taxon>
        <taxon>Anthozoa</taxon>
        <taxon>Hexacorallia</taxon>
        <taxon>Scleractinia</taxon>
        <taxon>Astrocoeniina</taxon>
        <taxon>Acroporidae</taxon>
        <taxon>Acropora</taxon>
    </lineage>
</organism>
<dbReference type="Pfam" id="PF03184">
    <property type="entry name" value="DDE_1"/>
    <property type="match status" value="1"/>
</dbReference>
<evidence type="ECO:0000259" key="1">
    <source>
        <dbReference type="Pfam" id="PF03184"/>
    </source>
</evidence>
<keyword evidence="3" id="KW-1185">Reference proteome</keyword>
<accession>A0AAD9QWC3</accession>
<sequence>MTHVISPIEDCEAAGDVCKSINVLQAIRWIAQAWEAVEPSTIVKCFTHAGVLDKERNVVKALAPPSDKDPFSDLEDDVLQVNALLEESCGDTATSADESIADENLLPVCQEADENWEQKFLSSLSQNSDNEDGASDDEEILEMDDVLPEPLKIKSHKEALSELNHVTNFFTAQGASQLADELSKVVSKPQSLYLKQRLENAVQKKTTDFFNS</sequence>
<comment type="caution">
    <text evidence="2">The sequence shown here is derived from an EMBL/GenBank/DDBJ whole genome shotgun (WGS) entry which is preliminary data.</text>
</comment>
<reference evidence="2" key="2">
    <citation type="journal article" date="2023" name="Science">
        <title>Genomic signatures of disease resistance in endangered staghorn corals.</title>
        <authorList>
            <person name="Vollmer S.V."/>
            <person name="Selwyn J.D."/>
            <person name="Despard B.A."/>
            <person name="Roesel C.L."/>
        </authorList>
    </citation>
    <scope>NUCLEOTIDE SEQUENCE</scope>
    <source>
        <strain evidence="2">K2</strain>
    </source>
</reference>
<evidence type="ECO:0000313" key="2">
    <source>
        <dbReference type="EMBL" id="KAK2568631.1"/>
    </source>
</evidence>
<protein>
    <recommendedName>
        <fullName evidence="1">DDE-1 domain-containing protein</fullName>
    </recommendedName>
</protein>
<gene>
    <name evidence="2" type="ORF">P5673_006577</name>
</gene>
<reference evidence="2" key="1">
    <citation type="journal article" date="2023" name="G3 (Bethesda)">
        <title>Whole genome assembly and annotation of the endangered Caribbean coral Acropora cervicornis.</title>
        <authorList>
            <person name="Selwyn J.D."/>
            <person name="Vollmer S.V."/>
        </authorList>
    </citation>
    <scope>NUCLEOTIDE SEQUENCE</scope>
    <source>
        <strain evidence="2">K2</strain>
    </source>
</reference>
<dbReference type="Proteomes" id="UP001249851">
    <property type="component" value="Unassembled WGS sequence"/>
</dbReference>
<evidence type="ECO:0000313" key="3">
    <source>
        <dbReference type="Proteomes" id="UP001249851"/>
    </source>
</evidence>
<dbReference type="EMBL" id="JARQWQ010000011">
    <property type="protein sequence ID" value="KAK2568631.1"/>
    <property type="molecule type" value="Genomic_DNA"/>
</dbReference>
<name>A0AAD9QWC3_ACRCE</name>
<dbReference type="AlphaFoldDB" id="A0AAD9QWC3"/>
<dbReference type="GO" id="GO:0003676">
    <property type="term" value="F:nucleic acid binding"/>
    <property type="evidence" value="ECO:0007669"/>
    <property type="project" value="InterPro"/>
</dbReference>
<feature type="domain" description="DDE-1" evidence="1">
    <location>
        <begin position="18"/>
        <end position="46"/>
    </location>
</feature>